<sequence>VVIRERKMGSVRGWCLAIAIALSKGLRGRLDRWTRRKKGGEGEGREKRERGGRGGKKRRRKKEEKGERKRGNVEWFGYKVVKEEGK</sequence>
<proteinExistence type="predicted"/>
<feature type="region of interest" description="Disordered" evidence="1">
    <location>
        <begin position="33"/>
        <end position="69"/>
    </location>
</feature>
<protein>
    <submittedName>
        <fullName evidence="2">Uncharacterized protein</fullName>
    </submittedName>
</protein>
<feature type="compositionally biased region" description="Basic and acidic residues" evidence="1">
    <location>
        <begin position="33"/>
        <end position="52"/>
    </location>
</feature>
<feature type="compositionally biased region" description="Basic residues" evidence="1">
    <location>
        <begin position="53"/>
        <end position="62"/>
    </location>
</feature>
<gene>
    <name evidence="2" type="ORF">OMAG_000028</name>
</gene>
<dbReference type="Proteomes" id="UP000033428">
    <property type="component" value="Unassembled WGS sequence"/>
</dbReference>
<dbReference type="AlphaFoldDB" id="A0A0F0CRY2"/>
<name>A0A0F0CRY2_9BACT</name>
<dbReference type="EMBL" id="JYNY01000012">
    <property type="protein sequence ID" value="KJJ86103.1"/>
    <property type="molecule type" value="Genomic_DNA"/>
</dbReference>
<reference evidence="2 3" key="1">
    <citation type="submission" date="2015-02" db="EMBL/GenBank/DDBJ databases">
        <title>Single-cell genomics of uncultivated deep-branching MTB reveals a conserved set of magnetosome genes.</title>
        <authorList>
            <person name="Kolinko S."/>
            <person name="Richter M."/>
            <person name="Glockner F.O."/>
            <person name="Brachmann A."/>
            <person name="Schuler D."/>
        </authorList>
    </citation>
    <scope>NUCLEOTIDE SEQUENCE [LARGE SCALE GENOMIC DNA]</scope>
    <source>
        <strain evidence="2">SKK-01</strain>
    </source>
</reference>
<feature type="non-terminal residue" evidence="2">
    <location>
        <position position="1"/>
    </location>
</feature>
<keyword evidence="3" id="KW-1185">Reference proteome</keyword>
<organism evidence="2 3">
    <name type="scientific">Candidatus Omnitrophus magneticus</name>
    <dbReference type="NCBI Taxonomy" id="1609969"/>
    <lineage>
        <taxon>Bacteria</taxon>
        <taxon>Pseudomonadati</taxon>
        <taxon>Candidatus Omnitrophota</taxon>
        <taxon>Candidatus Omnitrophus</taxon>
    </lineage>
</organism>
<evidence type="ECO:0000313" key="3">
    <source>
        <dbReference type="Proteomes" id="UP000033428"/>
    </source>
</evidence>
<evidence type="ECO:0000256" key="1">
    <source>
        <dbReference type="SAM" id="MobiDB-lite"/>
    </source>
</evidence>
<comment type="caution">
    <text evidence="2">The sequence shown here is derived from an EMBL/GenBank/DDBJ whole genome shotgun (WGS) entry which is preliminary data.</text>
</comment>
<evidence type="ECO:0000313" key="2">
    <source>
        <dbReference type="EMBL" id="KJJ86103.1"/>
    </source>
</evidence>
<accession>A0A0F0CRY2</accession>